<dbReference type="RefSeq" id="WP_085402086.1">
    <property type="nucleotide sequence ID" value="NZ_NAFL01000261.1"/>
</dbReference>
<reference evidence="4 5" key="1">
    <citation type="submission" date="2017-03" db="EMBL/GenBank/DDBJ databases">
        <title>Whole genome sequences of fourteen strains of Bradyrhizobium canariense and one strain of Bradyrhizobium japonicum isolated from Lupinus (Papilionoideae: Genisteae) species in Algeria.</title>
        <authorList>
            <person name="Crovadore J."/>
            <person name="Chekireb D."/>
            <person name="Brachmann A."/>
            <person name="Chablais R."/>
            <person name="Cochard B."/>
            <person name="Lefort F."/>
        </authorList>
    </citation>
    <scope>NUCLEOTIDE SEQUENCE [LARGE SCALE GENOMIC DNA]</scope>
    <source>
        <strain evidence="4 5">UBMA197</strain>
    </source>
</reference>
<dbReference type="CDD" id="cd06464">
    <property type="entry name" value="ACD_sHsps-like"/>
    <property type="match status" value="1"/>
</dbReference>
<comment type="caution">
    <text evidence="4">The sequence shown here is derived from an EMBL/GenBank/DDBJ whole genome shotgun (WGS) entry which is preliminary data.</text>
</comment>
<dbReference type="AlphaFoldDB" id="A0A1Y2JNK7"/>
<dbReference type="EMBL" id="NAFL01000261">
    <property type="protein sequence ID" value="OSJ30433.1"/>
    <property type="molecule type" value="Genomic_DNA"/>
</dbReference>
<dbReference type="PROSITE" id="PS01031">
    <property type="entry name" value="SHSP"/>
    <property type="match status" value="1"/>
</dbReference>
<accession>A0A1Y2JNK7</accession>
<feature type="domain" description="SHSP" evidence="3">
    <location>
        <begin position="36"/>
        <end position="135"/>
    </location>
</feature>
<sequence>MAAIDPRALMWTRACDLIDRAERLHRQFFRPTAESIGDAIWEPPIDIVETESDILITVALPGVDENAVKVSVGADSVLVVGVRRPSAIPRGSLVHRLEIPYGRFERQISFIGRGLQLSESELSSGCLSLRFTKQP</sequence>
<dbReference type="InterPro" id="IPR008978">
    <property type="entry name" value="HSP20-like_chaperone"/>
</dbReference>
<dbReference type="SUPFAM" id="SSF49764">
    <property type="entry name" value="HSP20-like chaperones"/>
    <property type="match status" value="1"/>
</dbReference>
<dbReference type="InterPro" id="IPR002068">
    <property type="entry name" value="A-crystallin/Hsp20_dom"/>
</dbReference>
<evidence type="ECO:0000313" key="4">
    <source>
        <dbReference type="EMBL" id="OSJ30433.1"/>
    </source>
</evidence>
<gene>
    <name evidence="4" type="ORF">BSZ19_24825</name>
</gene>
<evidence type="ECO:0000256" key="1">
    <source>
        <dbReference type="PROSITE-ProRule" id="PRU00285"/>
    </source>
</evidence>
<name>A0A1Y2JNK7_BRAJP</name>
<protein>
    <submittedName>
        <fullName evidence="4">Heat-shock protein Hsp20</fullName>
    </submittedName>
</protein>
<evidence type="ECO:0000256" key="2">
    <source>
        <dbReference type="RuleBase" id="RU003616"/>
    </source>
</evidence>
<evidence type="ECO:0000259" key="3">
    <source>
        <dbReference type="PROSITE" id="PS01031"/>
    </source>
</evidence>
<dbReference type="Proteomes" id="UP000193335">
    <property type="component" value="Unassembled WGS sequence"/>
</dbReference>
<comment type="similarity">
    <text evidence="1 2">Belongs to the small heat shock protein (HSP20) family.</text>
</comment>
<evidence type="ECO:0000313" key="5">
    <source>
        <dbReference type="Proteomes" id="UP000193335"/>
    </source>
</evidence>
<dbReference type="Pfam" id="PF00011">
    <property type="entry name" value="HSP20"/>
    <property type="match status" value="1"/>
</dbReference>
<dbReference type="Gene3D" id="2.60.40.790">
    <property type="match status" value="1"/>
</dbReference>
<organism evidence="4 5">
    <name type="scientific">Bradyrhizobium japonicum</name>
    <dbReference type="NCBI Taxonomy" id="375"/>
    <lineage>
        <taxon>Bacteria</taxon>
        <taxon>Pseudomonadati</taxon>
        <taxon>Pseudomonadota</taxon>
        <taxon>Alphaproteobacteria</taxon>
        <taxon>Hyphomicrobiales</taxon>
        <taxon>Nitrobacteraceae</taxon>
        <taxon>Bradyrhizobium</taxon>
    </lineage>
</organism>
<proteinExistence type="inferred from homology"/>